<feature type="domain" description="Serine aminopeptidase S33" evidence="3">
    <location>
        <begin position="251"/>
        <end position="296"/>
    </location>
</feature>
<keyword evidence="1" id="KW-1133">Transmembrane helix</keyword>
<dbReference type="InterPro" id="IPR000383">
    <property type="entry name" value="Xaa-Pro-like_dom"/>
</dbReference>
<dbReference type="SUPFAM" id="SSF53474">
    <property type="entry name" value="alpha/beta-Hydrolases"/>
    <property type="match status" value="1"/>
</dbReference>
<dbReference type="AlphaFoldDB" id="A0A1H6ZTE6"/>
<dbReference type="Pfam" id="PF02129">
    <property type="entry name" value="Peptidase_S15"/>
    <property type="match status" value="1"/>
</dbReference>
<evidence type="ECO:0000313" key="5">
    <source>
        <dbReference type="Proteomes" id="UP000199662"/>
    </source>
</evidence>
<proteinExistence type="predicted"/>
<keyword evidence="1" id="KW-0812">Transmembrane</keyword>
<dbReference type="InterPro" id="IPR022742">
    <property type="entry name" value="Hydrolase_4"/>
</dbReference>
<dbReference type="GO" id="GO:0016787">
    <property type="term" value="F:hydrolase activity"/>
    <property type="evidence" value="ECO:0007669"/>
    <property type="project" value="InterPro"/>
</dbReference>
<dbReference type="Pfam" id="PF12146">
    <property type="entry name" value="Hydrolase_4"/>
    <property type="match status" value="1"/>
</dbReference>
<organism evidence="4 5">
    <name type="scientific">Propionispira arboris</name>
    <dbReference type="NCBI Taxonomy" id="84035"/>
    <lineage>
        <taxon>Bacteria</taxon>
        <taxon>Bacillati</taxon>
        <taxon>Bacillota</taxon>
        <taxon>Negativicutes</taxon>
        <taxon>Selenomonadales</taxon>
        <taxon>Selenomonadaceae</taxon>
        <taxon>Propionispira</taxon>
    </lineage>
</organism>
<name>A0A1H6ZTE6_9FIRM</name>
<evidence type="ECO:0000256" key="1">
    <source>
        <dbReference type="SAM" id="Phobius"/>
    </source>
</evidence>
<protein>
    <recommendedName>
        <fullName evidence="6">Serine aminopeptidase S33 domain-containing protein</fullName>
    </recommendedName>
</protein>
<dbReference type="STRING" id="84035.SAMN05660742_109137"/>
<dbReference type="Gene3D" id="3.40.50.1820">
    <property type="entry name" value="alpha/beta hydrolase"/>
    <property type="match status" value="1"/>
</dbReference>
<dbReference type="RefSeq" id="WP_091831548.1">
    <property type="nucleotide sequence ID" value="NZ_FNZK01000009.1"/>
</dbReference>
<dbReference type="InterPro" id="IPR029058">
    <property type="entry name" value="AB_hydrolase_fold"/>
</dbReference>
<sequence length="319" mass="36167">MKKQHVLRVIGWFLLFIMVIGIVLINGIGLYAGNWFYEEVDVAYVREHRGEDSKHQELLTEGKATKDWQDVELISKHGYKLKGTYIPNSQKSQKTLIFLHGFTKNRLYGLDYARMYLQEGYNLLLVDSKAHGDSGGSAVSWGIQEKDDVDSWVDWAQHKFPDGIIGVHGVSMGAATALMYAGFDETQHKVAFYVADSAYSQLEPLLKEKIIEQIKLPEDSFLPDVLLFYSNVVSYYKNRYTFHGSSPLTAITAVTTPILFIHGGADTLVPPKMSEDLYASVKGPKELHIFPQAIHACAVYQDRRQYTQIVQTFIEKYGK</sequence>
<dbReference type="Proteomes" id="UP000199662">
    <property type="component" value="Unassembled WGS sequence"/>
</dbReference>
<reference evidence="4 5" key="1">
    <citation type="submission" date="2016-10" db="EMBL/GenBank/DDBJ databases">
        <authorList>
            <person name="de Groot N.N."/>
        </authorList>
    </citation>
    <scope>NUCLEOTIDE SEQUENCE [LARGE SCALE GENOMIC DNA]</scope>
    <source>
        <strain evidence="4 5">DSM 2179</strain>
    </source>
</reference>
<feature type="domain" description="Xaa-Pro dipeptidyl-peptidase-like" evidence="2">
    <location>
        <begin position="97"/>
        <end position="193"/>
    </location>
</feature>
<dbReference type="InterPro" id="IPR052920">
    <property type="entry name" value="DNA-binding_regulatory"/>
</dbReference>
<evidence type="ECO:0000259" key="2">
    <source>
        <dbReference type="Pfam" id="PF02129"/>
    </source>
</evidence>
<dbReference type="PANTHER" id="PTHR43358:SF5">
    <property type="entry name" value="EXPORTED PROTEIN"/>
    <property type="match status" value="1"/>
</dbReference>
<keyword evidence="5" id="KW-1185">Reference proteome</keyword>
<accession>A0A1H6ZTE6</accession>
<dbReference type="EMBL" id="FNZK01000009">
    <property type="protein sequence ID" value="SEJ52870.1"/>
    <property type="molecule type" value="Genomic_DNA"/>
</dbReference>
<feature type="transmembrane region" description="Helical" evidence="1">
    <location>
        <begin position="12"/>
        <end position="37"/>
    </location>
</feature>
<gene>
    <name evidence="4" type="ORF">SAMN05660742_109137</name>
</gene>
<dbReference type="PANTHER" id="PTHR43358">
    <property type="entry name" value="ALPHA/BETA-HYDROLASE"/>
    <property type="match status" value="1"/>
</dbReference>
<evidence type="ECO:0000313" key="4">
    <source>
        <dbReference type="EMBL" id="SEJ52870.1"/>
    </source>
</evidence>
<evidence type="ECO:0008006" key="6">
    <source>
        <dbReference type="Google" id="ProtNLM"/>
    </source>
</evidence>
<keyword evidence="1" id="KW-0472">Membrane</keyword>
<evidence type="ECO:0000259" key="3">
    <source>
        <dbReference type="Pfam" id="PF12146"/>
    </source>
</evidence>